<dbReference type="PANTHER" id="PTHR19446">
    <property type="entry name" value="REVERSE TRANSCRIPTASES"/>
    <property type="match status" value="1"/>
</dbReference>
<protein>
    <recommendedName>
        <fullName evidence="1">Reverse transcriptase domain-containing protein</fullName>
    </recommendedName>
</protein>
<organism evidence="2 3">
    <name type="scientific">Dipteronia dyeriana</name>
    <dbReference type="NCBI Taxonomy" id="168575"/>
    <lineage>
        <taxon>Eukaryota</taxon>
        <taxon>Viridiplantae</taxon>
        <taxon>Streptophyta</taxon>
        <taxon>Embryophyta</taxon>
        <taxon>Tracheophyta</taxon>
        <taxon>Spermatophyta</taxon>
        <taxon>Magnoliopsida</taxon>
        <taxon>eudicotyledons</taxon>
        <taxon>Gunneridae</taxon>
        <taxon>Pentapetalae</taxon>
        <taxon>rosids</taxon>
        <taxon>malvids</taxon>
        <taxon>Sapindales</taxon>
        <taxon>Sapindaceae</taxon>
        <taxon>Hippocastanoideae</taxon>
        <taxon>Acereae</taxon>
        <taxon>Dipteronia</taxon>
    </lineage>
</organism>
<dbReference type="Proteomes" id="UP001280121">
    <property type="component" value="Unassembled WGS sequence"/>
</dbReference>
<reference evidence="2" key="1">
    <citation type="journal article" date="2023" name="Plant J.">
        <title>Genome sequences and population genomics provide insights into the demographic history, inbreeding, and mutation load of two 'living fossil' tree species of Dipteronia.</title>
        <authorList>
            <person name="Feng Y."/>
            <person name="Comes H.P."/>
            <person name="Chen J."/>
            <person name="Zhu S."/>
            <person name="Lu R."/>
            <person name="Zhang X."/>
            <person name="Li P."/>
            <person name="Qiu J."/>
            <person name="Olsen K.M."/>
            <person name="Qiu Y."/>
        </authorList>
    </citation>
    <scope>NUCLEOTIDE SEQUENCE</scope>
    <source>
        <strain evidence="2">KIB01</strain>
    </source>
</reference>
<evidence type="ECO:0000313" key="3">
    <source>
        <dbReference type="Proteomes" id="UP001280121"/>
    </source>
</evidence>
<feature type="domain" description="Reverse transcriptase" evidence="1">
    <location>
        <begin position="17"/>
        <end position="122"/>
    </location>
</feature>
<sequence>MWWTFHSLESSSLGAIIDNALKVLANVLANRVRWVMNLVIRESQMAFINGCQIIDSFIIAEEIIQEWKGEKEGGLLVKLDFEKTYDSVDRDFLNFIMEGMGFEEKLRKWIRDCISTPTLSAFVHGSPTSQFGM</sequence>
<dbReference type="AlphaFoldDB" id="A0AAE0CNB2"/>
<evidence type="ECO:0000313" key="2">
    <source>
        <dbReference type="EMBL" id="KAK2656863.1"/>
    </source>
</evidence>
<evidence type="ECO:0000259" key="1">
    <source>
        <dbReference type="Pfam" id="PF00078"/>
    </source>
</evidence>
<dbReference type="Pfam" id="PF00078">
    <property type="entry name" value="RVT_1"/>
    <property type="match status" value="1"/>
</dbReference>
<proteinExistence type="predicted"/>
<gene>
    <name evidence="2" type="ORF">Ddye_009915</name>
</gene>
<name>A0AAE0CNB2_9ROSI</name>
<dbReference type="InterPro" id="IPR000477">
    <property type="entry name" value="RT_dom"/>
</dbReference>
<keyword evidence="3" id="KW-1185">Reference proteome</keyword>
<dbReference type="EMBL" id="JANJYI010000003">
    <property type="protein sequence ID" value="KAK2656863.1"/>
    <property type="molecule type" value="Genomic_DNA"/>
</dbReference>
<comment type="caution">
    <text evidence="2">The sequence shown here is derived from an EMBL/GenBank/DDBJ whole genome shotgun (WGS) entry which is preliminary data.</text>
</comment>
<accession>A0AAE0CNB2</accession>